<evidence type="ECO:0000256" key="2">
    <source>
        <dbReference type="ARBA" id="ARBA00022490"/>
    </source>
</evidence>
<dbReference type="GO" id="GO:0016052">
    <property type="term" value="P:carbohydrate catabolic process"/>
    <property type="evidence" value="ECO:0007669"/>
    <property type="project" value="TreeGrafter"/>
</dbReference>
<dbReference type="PIRSF" id="PIRSF001357">
    <property type="entry name" value="DeoC"/>
    <property type="match status" value="1"/>
</dbReference>
<comment type="pathway">
    <text evidence="7">Carbohydrate degradation; 2-deoxy-D-ribose 1-phosphate degradation; D-glyceraldehyde 3-phosphate and acetaldehyde from 2-deoxy-alpha-D-ribose 1-phosphate: step 2/2.</text>
</comment>
<reference evidence="9" key="3">
    <citation type="submission" date="2018-04" db="EMBL/GenBank/DDBJ databases">
        <authorList>
            <person name="Go L.Y."/>
            <person name="Mitchell J.A."/>
        </authorList>
    </citation>
    <scope>NUCLEOTIDE SEQUENCE</scope>
    <source>
        <strain evidence="9">BSAS1 3</strain>
    </source>
</reference>
<organism evidence="8 10">
    <name type="scientific">Brochothrix thermosphacta</name>
    <name type="common">Microbacterium thermosphactum</name>
    <dbReference type="NCBI Taxonomy" id="2756"/>
    <lineage>
        <taxon>Bacteria</taxon>
        <taxon>Bacillati</taxon>
        <taxon>Bacillota</taxon>
        <taxon>Bacilli</taxon>
        <taxon>Bacillales</taxon>
        <taxon>Listeriaceae</taxon>
        <taxon>Brochothrix</taxon>
    </lineage>
</organism>
<comment type="catalytic activity">
    <reaction evidence="5 7">
        <text>2-deoxy-D-ribose 5-phosphate = D-glyceraldehyde 3-phosphate + acetaldehyde</text>
        <dbReference type="Rhea" id="RHEA:12821"/>
        <dbReference type="ChEBI" id="CHEBI:15343"/>
        <dbReference type="ChEBI" id="CHEBI:59776"/>
        <dbReference type="ChEBI" id="CHEBI:62877"/>
        <dbReference type="EC" id="4.1.2.4"/>
    </reaction>
</comment>
<dbReference type="PANTHER" id="PTHR10889">
    <property type="entry name" value="DEOXYRIBOSE-PHOSPHATE ALDOLASE"/>
    <property type="match status" value="1"/>
</dbReference>
<reference evidence="11" key="2">
    <citation type="submission" date="2018-04" db="EMBL/GenBank/DDBJ databases">
        <authorList>
            <person name="Illikoud N."/>
        </authorList>
    </citation>
    <scope>NUCLEOTIDE SEQUENCE [LARGE SCALE GENOMIC DNA]</scope>
</reference>
<evidence type="ECO:0000256" key="5">
    <source>
        <dbReference type="ARBA" id="ARBA00048791"/>
    </source>
</evidence>
<dbReference type="InterPro" id="IPR028581">
    <property type="entry name" value="DeoC_typeI"/>
</dbReference>
<evidence type="ECO:0000313" key="9">
    <source>
        <dbReference type="EMBL" id="SPP25919.1"/>
    </source>
</evidence>
<dbReference type="NCBIfam" id="TIGR00126">
    <property type="entry name" value="deoC"/>
    <property type="match status" value="1"/>
</dbReference>
<dbReference type="InterPro" id="IPR011343">
    <property type="entry name" value="DeoC"/>
</dbReference>
<dbReference type="STRING" id="2756.BFR44_08610"/>
<dbReference type="GO" id="GO:0004139">
    <property type="term" value="F:deoxyribose-phosphate aldolase activity"/>
    <property type="evidence" value="ECO:0007669"/>
    <property type="project" value="UniProtKB-UniRule"/>
</dbReference>
<evidence type="ECO:0000256" key="3">
    <source>
        <dbReference type="ARBA" id="ARBA00023239"/>
    </source>
</evidence>
<evidence type="ECO:0000313" key="11">
    <source>
        <dbReference type="Proteomes" id="UP000270190"/>
    </source>
</evidence>
<comment type="subcellular location">
    <subcellularLocation>
        <location evidence="7">Cytoplasm</location>
    </subcellularLocation>
</comment>
<dbReference type="Proteomes" id="UP000270190">
    <property type="component" value="Unassembled WGS sequence"/>
</dbReference>
<dbReference type="OrthoDB" id="9778711at2"/>
<dbReference type="UniPathway" id="UPA00002">
    <property type="reaction ID" value="UER00468"/>
</dbReference>
<dbReference type="GO" id="GO:0005737">
    <property type="term" value="C:cytoplasm"/>
    <property type="evidence" value="ECO:0007669"/>
    <property type="project" value="UniProtKB-SubCell"/>
</dbReference>
<dbReference type="GO" id="GO:0009264">
    <property type="term" value="P:deoxyribonucleotide catabolic process"/>
    <property type="evidence" value="ECO:0007669"/>
    <property type="project" value="UniProtKB-UniRule"/>
</dbReference>
<keyword evidence="2 7" id="KW-0963">Cytoplasm</keyword>
<gene>
    <name evidence="7 8" type="primary">deoC</name>
    <name evidence="9" type="ORF">BTBSAS_10180</name>
    <name evidence="8" type="ORF">CNY62_08690</name>
</gene>
<dbReference type="EC" id="4.1.2.4" evidence="7"/>
<comment type="function">
    <text evidence="6 7">Catalyzes a reversible aldol reaction between acetaldehyde and D-glyceraldehyde 3-phosphate to generate 2-deoxy-D-ribose 5-phosphate.</text>
</comment>
<keyword evidence="3 7" id="KW-0456">Lyase</keyword>
<dbReference type="GO" id="GO:0006018">
    <property type="term" value="P:2-deoxyribose 1-phosphate catabolic process"/>
    <property type="evidence" value="ECO:0007669"/>
    <property type="project" value="UniProtKB-UniRule"/>
</dbReference>
<evidence type="ECO:0000256" key="1">
    <source>
        <dbReference type="ARBA" id="ARBA00010936"/>
    </source>
</evidence>
<name>A0A1D2KKX9_BROTH</name>
<dbReference type="HAMAP" id="MF_00114">
    <property type="entry name" value="DeoC_type1"/>
    <property type="match status" value="1"/>
</dbReference>
<reference evidence="8 10" key="1">
    <citation type="submission" date="2017-09" db="EMBL/GenBank/DDBJ databases">
        <title>Complete Genome Sequences of Two Strains of the Meat Spoilage Bacterium Brochothrix thermosphacta Isolated from Ground Chicken.</title>
        <authorList>
            <person name="Paoli G.C."/>
            <person name="Wijey C."/>
            <person name="Chen C.-Y."/>
            <person name="Nguyen L."/>
            <person name="Yan X."/>
            <person name="Irwin P.L."/>
        </authorList>
    </citation>
    <scope>NUCLEOTIDE SEQUENCE [LARGE SCALE GENOMIC DNA]</scope>
    <source>
        <strain evidence="8 10">BI</strain>
    </source>
</reference>
<evidence type="ECO:0000256" key="6">
    <source>
        <dbReference type="ARBA" id="ARBA00056337"/>
    </source>
</evidence>
<evidence type="ECO:0000313" key="8">
    <source>
        <dbReference type="EMBL" id="ATF26453.1"/>
    </source>
</evidence>
<evidence type="ECO:0000256" key="7">
    <source>
        <dbReference type="HAMAP-Rule" id="MF_00114"/>
    </source>
</evidence>
<feature type="active site" description="Schiff-base intermediate with acetaldehyde" evidence="7">
    <location>
        <position position="153"/>
    </location>
</feature>
<keyword evidence="4 7" id="KW-0704">Schiff base</keyword>
<evidence type="ECO:0000313" key="10">
    <source>
        <dbReference type="Proteomes" id="UP000243591"/>
    </source>
</evidence>
<dbReference type="PANTHER" id="PTHR10889:SF1">
    <property type="entry name" value="DEOXYRIBOSE-PHOSPHATE ALDOLASE"/>
    <property type="match status" value="1"/>
</dbReference>
<dbReference type="CDD" id="cd00959">
    <property type="entry name" value="DeoC"/>
    <property type="match status" value="1"/>
</dbReference>
<evidence type="ECO:0000256" key="4">
    <source>
        <dbReference type="ARBA" id="ARBA00023270"/>
    </source>
</evidence>
<dbReference type="FunFam" id="3.20.20.70:FF:000044">
    <property type="entry name" value="Deoxyribose-phosphate aldolase"/>
    <property type="match status" value="1"/>
</dbReference>
<feature type="active site" description="Proton donor/acceptor" evidence="7">
    <location>
        <position position="182"/>
    </location>
</feature>
<dbReference type="SUPFAM" id="SSF51569">
    <property type="entry name" value="Aldolase"/>
    <property type="match status" value="1"/>
</dbReference>
<dbReference type="RefSeq" id="WP_029090659.1">
    <property type="nucleotide sequence ID" value="NZ_CBCPIX010000005.1"/>
</dbReference>
<dbReference type="AlphaFoldDB" id="A0A1D2KKX9"/>
<keyword evidence="10" id="KW-1185">Reference proteome</keyword>
<dbReference type="EMBL" id="OUNC01000001">
    <property type="protein sequence ID" value="SPP25919.1"/>
    <property type="molecule type" value="Genomic_DNA"/>
</dbReference>
<dbReference type="Gene3D" id="3.20.20.70">
    <property type="entry name" value="Aldolase class I"/>
    <property type="match status" value="1"/>
</dbReference>
<accession>A0A1D2KKX9</accession>
<dbReference type="InterPro" id="IPR002915">
    <property type="entry name" value="DeoC/FbaB/LacD_aldolase"/>
</dbReference>
<dbReference type="Pfam" id="PF01791">
    <property type="entry name" value="DeoC"/>
    <property type="match status" value="1"/>
</dbReference>
<dbReference type="Proteomes" id="UP000243591">
    <property type="component" value="Chromosome"/>
</dbReference>
<protein>
    <recommendedName>
        <fullName evidence="7">Deoxyribose-phosphate aldolase</fullName>
        <shortName evidence="7">DERA</shortName>
        <ecNumber evidence="7">4.1.2.4</ecNumber>
    </recommendedName>
    <alternativeName>
        <fullName evidence="7">2-deoxy-D-ribose 5-phosphate aldolase</fullName>
    </alternativeName>
    <alternativeName>
        <fullName evidence="7">Phosphodeoxyriboaldolase</fullName>
        <shortName evidence="7">Deoxyriboaldolase</shortName>
    </alternativeName>
</protein>
<feature type="active site" description="Proton donor/acceptor" evidence="7">
    <location>
        <position position="89"/>
    </location>
</feature>
<dbReference type="InterPro" id="IPR013785">
    <property type="entry name" value="Aldolase_TIM"/>
</dbReference>
<proteinExistence type="inferred from homology"/>
<dbReference type="EMBL" id="CP023483">
    <property type="protein sequence ID" value="ATF26453.1"/>
    <property type="molecule type" value="Genomic_DNA"/>
</dbReference>
<sequence length="214" mass="23016">MSVAKMIDHTLLKPDATQEEIEQLIKEAKQYDFASVCINASWVQLAAQQLKETEIDVCTVVGFPLGATTTAVKKYEAEEALENGANEIDMVMNIGALKSGNDELVQAEIETIAILVHRYNGLLKVILETSLLSDEQIERACQLAVAAGTDYVKTSTGFNGDGATVEAVSLMRRTVGEKVGVKASGGIRTKDDLQRMIVAGANRVGASSSIELIR</sequence>
<dbReference type="KEGG" id="bths:CNY62_08690"/>
<dbReference type="SMART" id="SM01133">
    <property type="entry name" value="DeoC"/>
    <property type="match status" value="1"/>
</dbReference>
<comment type="similarity">
    <text evidence="1 7">Belongs to the DeoC/FbaB aldolase family. DeoC type 1 subfamily.</text>
</comment>